<feature type="transmembrane region" description="Helical" evidence="1">
    <location>
        <begin position="51"/>
        <end position="69"/>
    </location>
</feature>
<feature type="transmembrane region" description="Helical" evidence="1">
    <location>
        <begin position="115"/>
        <end position="136"/>
    </location>
</feature>
<keyword evidence="1" id="KW-0472">Membrane</keyword>
<dbReference type="AlphaFoldDB" id="A0A7D5VV68"/>
<keyword evidence="1" id="KW-1133">Transmembrane helix</keyword>
<evidence type="ECO:0000313" key="3">
    <source>
        <dbReference type="Proteomes" id="UP000510934"/>
    </source>
</evidence>
<dbReference type="EMBL" id="CP059052">
    <property type="protein sequence ID" value="QLJ12529.1"/>
    <property type="molecule type" value="Genomic_DNA"/>
</dbReference>
<gene>
    <name evidence="2" type="ORF">H0H12_18945</name>
</gene>
<dbReference type="RefSeq" id="WP_180688398.1">
    <property type="nucleotide sequence ID" value="NZ_CP059052.1"/>
</dbReference>
<evidence type="ECO:0000256" key="1">
    <source>
        <dbReference type="SAM" id="Phobius"/>
    </source>
</evidence>
<reference evidence="2 3" key="1">
    <citation type="journal article" date="2009" name="Mikrobiologiia">
        <title>[Phenanthren biodegradation and interaction of Pseudomonas putida BS3701 and Burkholderia sp.BS3702 in plant rhizosphere].</title>
        <authorList>
            <person name="Ovchinnikova A.A."/>
            <person name="Vetrova A.A."/>
            <person name="Filonov A.E."/>
            <person name="Boronin A.M."/>
        </authorList>
    </citation>
    <scope>NUCLEOTIDE SEQUENCE [LARGE SCALE GENOMIC DNA]</scope>
    <source>
        <strain evidence="2 3">BS3701</strain>
    </source>
</reference>
<accession>A0A7D5VV68</accession>
<proteinExistence type="predicted"/>
<feature type="transmembrane region" description="Helical" evidence="1">
    <location>
        <begin position="81"/>
        <end position="103"/>
    </location>
</feature>
<protein>
    <submittedName>
        <fullName evidence="2">Uncharacterized protein</fullName>
    </submittedName>
</protein>
<name>A0A7D5VV68_PSEPU</name>
<dbReference type="Proteomes" id="UP000510934">
    <property type="component" value="Chromosome"/>
</dbReference>
<sequence>MMLRFRVDPLMPWVAYEAAKRYMGRLNKLGHLVLAVAASKAVGFVVTPPIAMAVSAVVIAFAFLLADDYRRYDKELVKNTNLWGLLKLLSHAWQFWVAMFFFASLGVGTVKWAELGLWSDLASWIGACGLVYEFLIKPNLNS</sequence>
<keyword evidence="1" id="KW-0812">Transmembrane</keyword>
<evidence type="ECO:0000313" key="2">
    <source>
        <dbReference type="EMBL" id="QLJ12529.1"/>
    </source>
</evidence>
<organism evidence="2 3">
    <name type="scientific">Pseudomonas putida</name>
    <name type="common">Arthrobacter siderocapsulatus</name>
    <dbReference type="NCBI Taxonomy" id="303"/>
    <lineage>
        <taxon>Bacteria</taxon>
        <taxon>Pseudomonadati</taxon>
        <taxon>Pseudomonadota</taxon>
        <taxon>Gammaproteobacteria</taxon>
        <taxon>Pseudomonadales</taxon>
        <taxon>Pseudomonadaceae</taxon>
        <taxon>Pseudomonas</taxon>
    </lineage>
</organism>